<feature type="compositionally biased region" description="Polar residues" evidence="1">
    <location>
        <begin position="94"/>
        <end position="112"/>
    </location>
</feature>
<name>A0A8E2DK65_9APHY</name>
<feature type="compositionally biased region" description="Basic and acidic residues" evidence="1">
    <location>
        <begin position="58"/>
        <end position="76"/>
    </location>
</feature>
<protein>
    <submittedName>
        <fullName evidence="2">Uncharacterized protein</fullName>
    </submittedName>
</protein>
<dbReference type="Proteomes" id="UP000250043">
    <property type="component" value="Unassembled WGS sequence"/>
</dbReference>
<evidence type="ECO:0000313" key="3">
    <source>
        <dbReference type="Proteomes" id="UP000250043"/>
    </source>
</evidence>
<reference evidence="2 3" key="1">
    <citation type="submission" date="2016-07" db="EMBL/GenBank/DDBJ databases">
        <title>Draft genome of the white-rot fungus Obba rivulosa 3A-2.</title>
        <authorList>
            <consortium name="DOE Joint Genome Institute"/>
            <person name="Miettinen O."/>
            <person name="Riley R."/>
            <person name="Acob R."/>
            <person name="Barry K."/>
            <person name="Cullen D."/>
            <person name="De Vries R."/>
            <person name="Hainaut M."/>
            <person name="Hatakka A."/>
            <person name="Henrissat B."/>
            <person name="Hilden K."/>
            <person name="Kuo R."/>
            <person name="Labutti K."/>
            <person name="Lipzen A."/>
            <person name="Makela M.R."/>
            <person name="Sandor L."/>
            <person name="Spatafora J.W."/>
            <person name="Grigoriev I.V."/>
            <person name="Hibbett D.S."/>
        </authorList>
    </citation>
    <scope>NUCLEOTIDE SEQUENCE [LARGE SCALE GENOMIC DNA]</scope>
    <source>
        <strain evidence="2 3">3A-2</strain>
    </source>
</reference>
<proteinExistence type="predicted"/>
<sequence>MPAILTRARPAHSSIGRALGPALTVLTLNESESQRDRAASPTSPRPLAESPFILKAVRAFEHDRQRAKRVAETARARERKARRGSTDKRRQHTARSAQSQGKSAGQKGNTRSWEADERMQQDLVLEASEESPRNPVLEISLAVPELVEVELSDLIKPGKAPKAKGTADFEVIPTVRQVIALEDGLPLDPEMDEPWEHISADDADDTLEPAPSYARIVANAA</sequence>
<keyword evidence="3" id="KW-1185">Reference proteome</keyword>
<feature type="region of interest" description="Disordered" evidence="1">
    <location>
        <begin position="1"/>
        <end position="117"/>
    </location>
</feature>
<accession>A0A8E2DK65</accession>
<organism evidence="2 3">
    <name type="scientific">Obba rivulosa</name>
    <dbReference type="NCBI Taxonomy" id="1052685"/>
    <lineage>
        <taxon>Eukaryota</taxon>
        <taxon>Fungi</taxon>
        <taxon>Dikarya</taxon>
        <taxon>Basidiomycota</taxon>
        <taxon>Agaricomycotina</taxon>
        <taxon>Agaricomycetes</taxon>
        <taxon>Polyporales</taxon>
        <taxon>Gelatoporiaceae</taxon>
        <taxon>Obba</taxon>
    </lineage>
</organism>
<gene>
    <name evidence="2" type="ORF">OBBRIDRAFT_651207</name>
</gene>
<evidence type="ECO:0000256" key="1">
    <source>
        <dbReference type="SAM" id="MobiDB-lite"/>
    </source>
</evidence>
<dbReference type="EMBL" id="KV722420">
    <property type="protein sequence ID" value="OCH89741.1"/>
    <property type="molecule type" value="Genomic_DNA"/>
</dbReference>
<dbReference type="OrthoDB" id="3245714at2759"/>
<evidence type="ECO:0000313" key="2">
    <source>
        <dbReference type="EMBL" id="OCH89741.1"/>
    </source>
</evidence>
<feature type="compositionally biased region" description="Basic residues" evidence="1">
    <location>
        <begin position="77"/>
        <end position="93"/>
    </location>
</feature>
<dbReference type="AlphaFoldDB" id="A0A8E2DK65"/>